<dbReference type="Proteomes" id="UP000289340">
    <property type="component" value="Chromosome 11"/>
</dbReference>
<dbReference type="GO" id="GO:0010073">
    <property type="term" value="P:meristem maintenance"/>
    <property type="evidence" value="ECO:0007669"/>
    <property type="project" value="InterPro"/>
</dbReference>
<proteinExistence type="predicted"/>
<protein>
    <recommendedName>
        <fullName evidence="2">Aminotransferase-like plant mobile domain-containing protein</fullName>
    </recommendedName>
</protein>
<evidence type="ECO:0000313" key="3">
    <source>
        <dbReference type="EMBL" id="RZB80008.1"/>
    </source>
</evidence>
<dbReference type="Pfam" id="PF10536">
    <property type="entry name" value="PMD"/>
    <property type="match status" value="1"/>
</dbReference>
<gene>
    <name evidence="3" type="ORF">D0Y65_029966</name>
</gene>
<evidence type="ECO:0000313" key="4">
    <source>
        <dbReference type="Proteomes" id="UP000289340"/>
    </source>
</evidence>
<accession>A0A445I1P6</accession>
<reference evidence="3 4" key="1">
    <citation type="submission" date="2018-09" db="EMBL/GenBank/DDBJ databases">
        <title>A high-quality reference genome of wild soybean provides a powerful tool to mine soybean genomes.</title>
        <authorList>
            <person name="Xie M."/>
            <person name="Chung C.Y.L."/>
            <person name="Li M.-W."/>
            <person name="Wong F.-L."/>
            <person name="Chan T.-F."/>
            <person name="Lam H.-M."/>
        </authorList>
    </citation>
    <scope>NUCLEOTIDE SEQUENCE [LARGE SCALE GENOMIC DNA]</scope>
    <source>
        <strain evidence="4">cv. W05</strain>
        <tissue evidence="3">Hypocotyl of etiolated seedlings</tissue>
    </source>
</reference>
<dbReference type="EMBL" id="QZWG01000011">
    <property type="protein sequence ID" value="RZB80008.1"/>
    <property type="molecule type" value="Genomic_DNA"/>
</dbReference>
<feature type="region of interest" description="Disordered" evidence="1">
    <location>
        <begin position="75"/>
        <end position="95"/>
    </location>
</feature>
<dbReference type="AlphaFoldDB" id="A0A445I1P6"/>
<dbReference type="PANTHER" id="PTHR46033">
    <property type="entry name" value="PROTEIN MAIN-LIKE 2"/>
    <property type="match status" value="1"/>
</dbReference>
<organism evidence="3 4">
    <name type="scientific">Glycine soja</name>
    <name type="common">Wild soybean</name>
    <dbReference type="NCBI Taxonomy" id="3848"/>
    <lineage>
        <taxon>Eukaryota</taxon>
        <taxon>Viridiplantae</taxon>
        <taxon>Streptophyta</taxon>
        <taxon>Embryophyta</taxon>
        <taxon>Tracheophyta</taxon>
        <taxon>Spermatophyta</taxon>
        <taxon>Magnoliopsida</taxon>
        <taxon>eudicotyledons</taxon>
        <taxon>Gunneridae</taxon>
        <taxon>Pentapetalae</taxon>
        <taxon>rosids</taxon>
        <taxon>fabids</taxon>
        <taxon>Fabales</taxon>
        <taxon>Fabaceae</taxon>
        <taxon>Papilionoideae</taxon>
        <taxon>50 kb inversion clade</taxon>
        <taxon>NPAAA clade</taxon>
        <taxon>indigoferoid/millettioid clade</taxon>
        <taxon>Phaseoleae</taxon>
        <taxon>Glycine</taxon>
        <taxon>Glycine subgen. Soja</taxon>
    </lineage>
</organism>
<comment type="caution">
    <text evidence="3">The sequence shown here is derived from an EMBL/GenBank/DDBJ whole genome shotgun (WGS) entry which is preliminary data.</text>
</comment>
<keyword evidence="4" id="KW-1185">Reference proteome</keyword>
<evidence type="ECO:0000256" key="1">
    <source>
        <dbReference type="SAM" id="MobiDB-lite"/>
    </source>
</evidence>
<evidence type="ECO:0000259" key="2">
    <source>
        <dbReference type="Pfam" id="PF10536"/>
    </source>
</evidence>
<feature type="non-terminal residue" evidence="3">
    <location>
        <position position="1"/>
    </location>
</feature>
<feature type="compositionally biased region" description="Basic residues" evidence="1">
    <location>
        <begin position="81"/>
        <end position="95"/>
    </location>
</feature>
<feature type="domain" description="Aminotransferase-like plant mobile" evidence="2">
    <location>
        <begin position="151"/>
        <end position="191"/>
    </location>
</feature>
<dbReference type="InterPro" id="IPR019557">
    <property type="entry name" value="AminoTfrase-like_pln_mobile"/>
</dbReference>
<dbReference type="PANTHER" id="PTHR46033:SF8">
    <property type="entry name" value="PROTEIN MAINTENANCE OF MERISTEMS-LIKE"/>
    <property type="match status" value="1"/>
</dbReference>
<sequence>SFFSVFPYSSAMPFLLLSCFFRRCCHRSQSLVSIVTQSWFVLDFSFVVIIVRIRGLGWTLSRVIGRALCRKVSRDADEGPKRRRPTTSAHRQRKAAPAHVVEDVEHVDHVSKELPSYGKKVEKFGRLAPKIEGLVTATRLSHLIACSMDTGDRGLMLSFAERWHKETSSFHLPVAEVTITLDDVALLLHLSNTSVFHSFEDVHVDDVVFLLVELLEIESTSIFLQLFLLLLLKIMMRGNHVLVVESLGRHYQCRHITGDLPRHPPTVRDDTFVEAYVPQQPVAATTMDKALADAHADAEQPQHTASKNFRDLVDDGNQFNGLFYIEREDAQFGDDAWEALLPLEPDVAVVEAKELEDNRDLIDDFFLREGIGV</sequence>
<dbReference type="InterPro" id="IPR044824">
    <property type="entry name" value="MAIN-like"/>
</dbReference>
<name>A0A445I1P6_GLYSO</name>